<evidence type="ECO:0000313" key="3">
    <source>
        <dbReference type="Proteomes" id="UP001362999"/>
    </source>
</evidence>
<accession>A0AAW0EBK3</accession>
<evidence type="ECO:0000313" key="2">
    <source>
        <dbReference type="EMBL" id="KAK7062452.1"/>
    </source>
</evidence>
<keyword evidence="3" id="KW-1185">Reference proteome</keyword>
<name>A0AAW0EBK3_9AGAR</name>
<feature type="region of interest" description="Disordered" evidence="1">
    <location>
        <begin position="15"/>
        <end position="58"/>
    </location>
</feature>
<organism evidence="2 3">
    <name type="scientific">Favolaschia claudopus</name>
    <dbReference type="NCBI Taxonomy" id="2862362"/>
    <lineage>
        <taxon>Eukaryota</taxon>
        <taxon>Fungi</taxon>
        <taxon>Dikarya</taxon>
        <taxon>Basidiomycota</taxon>
        <taxon>Agaricomycotina</taxon>
        <taxon>Agaricomycetes</taxon>
        <taxon>Agaricomycetidae</taxon>
        <taxon>Agaricales</taxon>
        <taxon>Marasmiineae</taxon>
        <taxon>Mycenaceae</taxon>
        <taxon>Favolaschia</taxon>
    </lineage>
</organism>
<comment type="caution">
    <text evidence="2">The sequence shown here is derived from an EMBL/GenBank/DDBJ whole genome shotgun (WGS) entry which is preliminary data.</text>
</comment>
<feature type="compositionally biased region" description="Basic and acidic residues" evidence="1">
    <location>
        <begin position="39"/>
        <end position="48"/>
    </location>
</feature>
<gene>
    <name evidence="2" type="ORF">R3P38DRAFT_2758680</name>
</gene>
<reference evidence="2 3" key="1">
    <citation type="journal article" date="2024" name="J Genomics">
        <title>Draft genome sequencing and assembly of Favolaschia claudopus CIRM-BRFM 2984 isolated from oak limbs.</title>
        <authorList>
            <person name="Navarro D."/>
            <person name="Drula E."/>
            <person name="Chaduli D."/>
            <person name="Cazenave R."/>
            <person name="Ahrendt S."/>
            <person name="Wang J."/>
            <person name="Lipzen A."/>
            <person name="Daum C."/>
            <person name="Barry K."/>
            <person name="Grigoriev I.V."/>
            <person name="Favel A."/>
            <person name="Rosso M.N."/>
            <person name="Martin F."/>
        </authorList>
    </citation>
    <scope>NUCLEOTIDE SEQUENCE [LARGE SCALE GENOMIC DNA]</scope>
    <source>
        <strain evidence="2 3">CIRM-BRFM 2984</strain>
    </source>
</reference>
<evidence type="ECO:0000256" key="1">
    <source>
        <dbReference type="SAM" id="MobiDB-lite"/>
    </source>
</evidence>
<dbReference type="AlphaFoldDB" id="A0AAW0EBK3"/>
<proteinExistence type="predicted"/>
<dbReference type="Proteomes" id="UP001362999">
    <property type="component" value="Unassembled WGS sequence"/>
</dbReference>
<sequence>MTKCKPLPSLLPAYADGGDGDGIDEGKDSVSDVEGWGDGGERGLERVEGGGVGDPAGASLSPLGDAYGIGPGAATVHSAFAEGERAVGRVVLGIVVVCMHGGTHAMRGCGGERSLRRDGLEPEERRAWIWYGKAWKRRRGRDGVLGSPSSSSSLCRRRGGSGSGRIDAVVEI</sequence>
<protein>
    <submittedName>
        <fullName evidence="2">Uncharacterized protein</fullName>
    </submittedName>
</protein>
<feature type="region of interest" description="Disordered" evidence="1">
    <location>
        <begin position="140"/>
        <end position="163"/>
    </location>
</feature>
<dbReference type="EMBL" id="JAWWNJ010000002">
    <property type="protein sequence ID" value="KAK7062452.1"/>
    <property type="molecule type" value="Genomic_DNA"/>
</dbReference>